<dbReference type="InterPro" id="IPR029032">
    <property type="entry name" value="AhpD-like"/>
</dbReference>
<comment type="caution">
    <text evidence="1">The sequence shown here is derived from an EMBL/GenBank/DDBJ whole genome shotgun (WGS) entry which is preliminary data.</text>
</comment>
<organism evidence="1 2">
    <name type="scientific">Streptomyces malaysiense</name>
    <dbReference type="NCBI Taxonomy" id="1428626"/>
    <lineage>
        <taxon>Bacteria</taxon>
        <taxon>Bacillati</taxon>
        <taxon>Actinomycetota</taxon>
        <taxon>Actinomycetes</taxon>
        <taxon>Kitasatosporales</taxon>
        <taxon>Streptomycetaceae</taxon>
        <taxon>Streptomyces</taxon>
    </lineage>
</organism>
<dbReference type="EMBL" id="LBDA02000059">
    <property type="protein sequence ID" value="OIK24703.1"/>
    <property type="molecule type" value="Genomic_DNA"/>
</dbReference>
<evidence type="ECO:0000313" key="1">
    <source>
        <dbReference type="EMBL" id="OIK24703.1"/>
    </source>
</evidence>
<dbReference type="Gene3D" id="1.20.1290.10">
    <property type="entry name" value="AhpD-like"/>
    <property type="match status" value="1"/>
</dbReference>
<dbReference type="AlphaFoldDB" id="A0A1J4PXK6"/>
<protein>
    <recommendedName>
        <fullName evidence="3">Carboxymuconolactone decarboxylase</fullName>
    </recommendedName>
</protein>
<evidence type="ECO:0008006" key="3">
    <source>
        <dbReference type="Google" id="ProtNLM"/>
    </source>
</evidence>
<proteinExistence type="predicted"/>
<reference evidence="1" key="1">
    <citation type="submission" date="2016-10" db="EMBL/GenBank/DDBJ databases">
        <title>Genome sequence of Streptomyces malaysiense MUSC 136.</title>
        <authorList>
            <person name="Lee L.-H."/>
            <person name="Ser H.-L."/>
        </authorList>
    </citation>
    <scope>NUCLEOTIDE SEQUENCE [LARGE SCALE GENOMIC DNA]</scope>
    <source>
        <strain evidence="1">MUSC 136</strain>
    </source>
</reference>
<evidence type="ECO:0000313" key="2">
    <source>
        <dbReference type="Proteomes" id="UP000034838"/>
    </source>
</evidence>
<gene>
    <name evidence="1" type="ORF">VT52_025735</name>
</gene>
<dbReference type="PANTHER" id="PTHR34846:SF11">
    <property type="entry name" value="4-CARBOXYMUCONOLACTONE DECARBOXYLASE FAMILY PROTEIN (AFU_ORTHOLOGUE AFUA_6G11590)"/>
    <property type="match status" value="1"/>
</dbReference>
<name>A0A1J4PXK6_9ACTN</name>
<sequence>MQSAQDCGPDRLGGRLALLAPEDLDGAQMQVYRVLEQMVVPEAAHDGFTVRLSDGRFIGPFNALLRVPELAAGLGRFTAEVTAAGLAEEVRQAVILTVGAAWPAPYEIEAHRCAARTAGVPEAAIEAIIRGEVPEGLGRQAATAQRLAAALMKQREVPDELYHEAVDLFGEPGIITVLCLIGQYQIISSILVCFQVPVPDPETAS</sequence>
<dbReference type="SUPFAM" id="SSF69118">
    <property type="entry name" value="AhpD-like"/>
    <property type="match status" value="1"/>
</dbReference>
<dbReference type="PANTHER" id="PTHR34846">
    <property type="entry name" value="4-CARBOXYMUCONOLACTONE DECARBOXYLASE FAMILY PROTEIN (AFU_ORTHOLOGUE AFUA_6G11590)"/>
    <property type="match status" value="1"/>
</dbReference>
<accession>A0A1J4PXK6</accession>
<keyword evidence="2" id="KW-1185">Reference proteome</keyword>
<dbReference type="Proteomes" id="UP000034838">
    <property type="component" value="Unassembled WGS sequence"/>
</dbReference>